<keyword evidence="3" id="KW-1185">Reference proteome</keyword>
<evidence type="ECO:0000256" key="1">
    <source>
        <dbReference type="SAM" id="SignalP"/>
    </source>
</evidence>
<feature type="chain" id="PRO_5015755961" evidence="1">
    <location>
        <begin position="28"/>
        <end position="174"/>
    </location>
</feature>
<dbReference type="AlphaFoldDB" id="A0A2T5GGK5"/>
<dbReference type="EMBL" id="QAOG01000008">
    <property type="protein sequence ID" value="PTQ58450.1"/>
    <property type="molecule type" value="Genomic_DNA"/>
</dbReference>
<gene>
    <name evidence="2" type="ORF">C8J26_3751</name>
</gene>
<dbReference type="Pfam" id="PF07366">
    <property type="entry name" value="SnoaL"/>
    <property type="match status" value="1"/>
</dbReference>
<keyword evidence="1" id="KW-0732">Signal</keyword>
<sequence>MPKFTAALKPVGIVCAVLLASASPALAHDAPAEAANKQVVLDFYQALNAADAAGTTKTQIQAIAEKYLSPDYVQHAEPLVDLPGPGTARDKLVRMFQAMPAMKAMPAPRTIAVMAEGDRVMMLTARELPDPATGRMKQAYIFNMFRVKNAKLVEHWDVGTPTMPTPGAGAPPSP</sequence>
<dbReference type="GO" id="GO:0030638">
    <property type="term" value="P:polyketide metabolic process"/>
    <property type="evidence" value="ECO:0007669"/>
    <property type="project" value="InterPro"/>
</dbReference>
<dbReference type="Gene3D" id="3.10.450.50">
    <property type="match status" value="1"/>
</dbReference>
<dbReference type="InterPro" id="IPR032710">
    <property type="entry name" value="NTF2-like_dom_sf"/>
</dbReference>
<proteinExistence type="predicted"/>
<dbReference type="RefSeq" id="WP_167398907.1">
    <property type="nucleotide sequence ID" value="NZ_QAOG01000008.1"/>
</dbReference>
<dbReference type="InterPro" id="IPR009959">
    <property type="entry name" value="Cyclase_SnoaL-like"/>
</dbReference>
<comment type="caution">
    <text evidence="2">The sequence shown here is derived from an EMBL/GenBank/DDBJ whole genome shotgun (WGS) entry which is preliminary data.</text>
</comment>
<dbReference type="PANTHER" id="PTHR38436">
    <property type="entry name" value="POLYKETIDE CYCLASE SNOAL-LIKE DOMAIN"/>
    <property type="match status" value="1"/>
</dbReference>
<dbReference type="SUPFAM" id="SSF54427">
    <property type="entry name" value="NTF2-like"/>
    <property type="match status" value="1"/>
</dbReference>
<dbReference type="Proteomes" id="UP000244189">
    <property type="component" value="Unassembled WGS sequence"/>
</dbReference>
<evidence type="ECO:0000313" key="3">
    <source>
        <dbReference type="Proteomes" id="UP000244189"/>
    </source>
</evidence>
<accession>A0A2T5GGK5</accession>
<protein>
    <submittedName>
        <fullName evidence="2">Putative SnoaL-like aldol condensation-catalyzing enzyme</fullName>
    </submittedName>
</protein>
<organism evidence="2 3">
    <name type="scientific">Sphingomonas aurantiaca</name>
    <dbReference type="NCBI Taxonomy" id="185949"/>
    <lineage>
        <taxon>Bacteria</taxon>
        <taxon>Pseudomonadati</taxon>
        <taxon>Pseudomonadota</taxon>
        <taxon>Alphaproteobacteria</taxon>
        <taxon>Sphingomonadales</taxon>
        <taxon>Sphingomonadaceae</taxon>
        <taxon>Sphingomonas</taxon>
    </lineage>
</organism>
<dbReference type="PANTHER" id="PTHR38436:SF1">
    <property type="entry name" value="ESTER CYCLASE"/>
    <property type="match status" value="1"/>
</dbReference>
<name>A0A2T5GGK5_9SPHN</name>
<evidence type="ECO:0000313" key="2">
    <source>
        <dbReference type="EMBL" id="PTQ58450.1"/>
    </source>
</evidence>
<reference evidence="2 3" key="1">
    <citation type="submission" date="2018-04" db="EMBL/GenBank/DDBJ databases">
        <title>Genomic Encyclopedia of Type Strains, Phase III (KMG-III): the genomes of soil and plant-associated and newly described type strains.</title>
        <authorList>
            <person name="Whitman W."/>
        </authorList>
    </citation>
    <scope>NUCLEOTIDE SEQUENCE [LARGE SCALE GENOMIC DNA]</scope>
    <source>
        <strain evidence="2 3">MA101b</strain>
    </source>
</reference>
<feature type="signal peptide" evidence="1">
    <location>
        <begin position="1"/>
        <end position="27"/>
    </location>
</feature>